<keyword evidence="2" id="KW-0472">Membrane</keyword>
<comment type="caution">
    <text evidence="3">The sequence shown here is derived from an EMBL/GenBank/DDBJ whole genome shotgun (WGS) entry which is preliminary data.</text>
</comment>
<feature type="transmembrane region" description="Helical" evidence="2">
    <location>
        <begin position="281"/>
        <end position="301"/>
    </location>
</feature>
<feature type="transmembrane region" description="Helical" evidence="2">
    <location>
        <begin position="321"/>
        <end position="343"/>
    </location>
</feature>
<name>A0ABT4IC77_9ACTO</name>
<dbReference type="PANTHER" id="PTHR30354">
    <property type="entry name" value="GNT FAMILY GLUCONATE TRANSPORTER"/>
    <property type="match status" value="1"/>
</dbReference>
<sequence length="465" mass="47185">MSAPALICVLIVAIALIVALIVKVKLHPALALTLAAFGVGIVTGTPLDALGDTIEAGVGGTLGFLALIIGFGSVLGKMLEVSGGAERIANSLLHWLGRDRATWVMMLIGFIAGIPVFVEVGFVLLVPLVFVIARQAKISAIKVAVPLVTSLMVVHCIVPPHPAATAIAGTLGADVGKVIVLGLLVGLPCAAVGGPVFSYFGIRGAVATPVTAGRLAADGEAEDAEAEEAASGRRPEQAPEPEGSLPGFGITLFTILLPLLIMVGRTVLVQALPESSGALPVVNLIGNPITALLIAVFFAYWSLGLRRGAGMSDLLDLTDGSFGPIAGILLIIGAGGAFNEVLIASGIGDSIARLLSALPVSPVILAWLIALLLHFAVGSATVAMISAAGIVLPMVTNDPSLSPEVMAIAIGAGAIGLTQVTDSLFWLVKEYLGMSVQQTLRSLTLATSCASVVGLIGTLLLSLVV</sequence>
<evidence type="ECO:0000313" key="3">
    <source>
        <dbReference type="EMBL" id="MCZ0859349.1"/>
    </source>
</evidence>
<dbReference type="EMBL" id="JAPTMY010000048">
    <property type="protein sequence ID" value="MCZ0859349.1"/>
    <property type="molecule type" value="Genomic_DNA"/>
</dbReference>
<feature type="region of interest" description="Disordered" evidence="1">
    <location>
        <begin position="223"/>
        <end position="245"/>
    </location>
</feature>
<evidence type="ECO:0000256" key="1">
    <source>
        <dbReference type="SAM" id="MobiDB-lite"/>
    </source>
</evidence>
<gene>
    <name evidence="3" type="ORF">OHJ16_15020</name>
</gene>
<accession>A0ABT4IC77</accession>
<feature type="transmembrane region" description="Helical" evidence="2">
    <location>
        <begin position="405"/>
        <end position="428"/>
    </location>
</feature>
<dbReference type="NCBIfam" id="TIGR00791">
    <property type="entry name" value="gntP"/>
    <property type="match status" value="1"/>
</dbReference>
<evidence type="ECO:0000313" key="4">
    <source>
        <dbReference type="Proteomes" id="UP001072034"/>
    </source>
</evidence>
<dbReference type="Proteomes" id="UP001072034">
    <property type="component" value="Unassembled WGS sequence"/>
</dbReference>
<keyword evidence="2" id="KW-0812">Transmembrane</keyword>
<evidence type="ECO:0000256" key="2">
    <source>
        <dbReference type="SAM" id="Phobius"/>
    </source>
</evidence>
<feature type="transmembrane region" description="Helical" evidence="2">
    <location>
        <begin position="248"/>
        <end position="269"/>
    </location>
</feature>
<dbReference type="PANTHER" id="PTHR30354:SF6">
    <property type="entry name" value="D-SERINE TRANSPORTER DSDX"/>
    <property type="match status" value="1"/>
</dbReference>
<feature type="transmembrane region" description="Helical" evidence="2">
    <location>
        <begin position="29"/>
        <end position="47"/>
    </location>
</feature>
<dbReference type="PIRSF" id="PIRSF002746">
    <property type="entry name" value="Gluconate_transporter"/>
    <property type="match status" value="1"/>
</dbReference>
<feature type="transmembrane region" description="Helical" evidence="2">
    <location>
        <begin position="103"/>
        <end position="132"/>
    </location>
</feature>
<keyword evidence="2" id="KW-1133">Transmembrane helix</keyword>
<protein>
    <submittedName>
        <fullName evidence="3">Gluconate:H+ symporter</fullName>
    </submittedName>
</protein>
<feature type="transmembrane region" description="Helical" evidence="2">
    <location>
        <begin position="178"/>
        <end position="202"/>
    </location>
</feature>
<dbReference type="Pfam" id="PF02447">
    <property type="entry name" value="GntP_permease"/>
    <property type="match status" value="1"/>
</dbReference>
<organism evidence="3 4">
    <name type="scientific">Actinomyces israelii</name>
    <dbReference type="NCBI Taxonomy" id="1659"/>
    <lineage>
        <taxon>Bacteria</taxon>
        <taxon>Bacillati</taxon>
        <taxon>Actinomycetota</taxon>
        <taxon>Actinomycetes</taxon>
        <taxon>Actinomycetales</taxon>
        <taxon>Actinomycetaceae</taxon>
        <taxon>Actinomyces</taxon>
    </lineage>
</organism>
<dbReference type="RefSeq" id="WP_268918570.1">
    <property type="nucleotide sequence ID" value="NZ_JAPTMY010000048.1"/>
</dbReference>
<reference evidence="3" key="1">
    <citation type="submission" date="2022-10" db="EMBL/GenBank/DDBJ databases">
        <title>Genome sequence of Actinomyces israelii ATCC 10048.</title>
        <authorList>
            <person name="Watt R.M."/>
            <person name="Tong W.M."/>
        </authorList>
    </citation>
    <scope>NUCLEOTIDE SEQUENCE</scope>
    <source>
        <strain evidence="3">ATCC 10048</strain>
    </source>
</reference>
<keyword evidence="4" id="KW-1185">Reference proteome</keyword>
<feature type="transmembrane region" description="Helical" evidence="2">
    <location>
        <begin position="54"/>
        <end position="75"/>
    </location>
</feature>
<dbReference type="InterPro" id="IPR003474">
    <property type="entry name" value="Glcn_transporter"/>
</dbReference>
<feature type="transmembrane region" description="Helical" evidence="2">
    <location>
        <begin position="440"/>
        <end position="464"/>
    </location>
</feature>
<feature type="transmembrane region" description="Helical" evidence="2">
    <location>
        <begin position="364"/>
        <end position="393"/>
    </location>
</feature>
<proteinExistence type="predicted"/>